<evidence type="ECO:0000256" key="2">
    <source>
        <dbReference type="ARBA" id="ARBA00022448"/>
    </source>
</evidence>
<evidence type="ECO:0000256" key="10">
    <source>
        <dbReference type="PIRNR" id="PIRNR006247"/>
    </source>
</evidence>
<sequence length="470" mass="50743">MLLATLALAMLVPAVIDLAVGNPDWEVFAMASAFTLFVGVMLVLTNRVRFGSLTIRQAFLMTASAWVVLPAFAALPLHFADLQLSYTDAFFEAMSGITTTGSTVLVGLDFAPPGILLWRSLLQWLGGVGIIVMAVSILPMLQVGGMQLFRMEFAERVEKALPRAAQIGAWIAIIYLGLTLICAGLYRMADMPTFEAINHAMTTVATGGYSTHDRSVGVFESAWVDVVATVFMILGSLPFLLYLQALRAHPMALVTDSQVRWFFGFLGVAVAATVGYLHLGLERPFLDSIRVAAFNITSIMTGTGYATEDFGQWGAFAPPLFFLLMFIGGCAGSTTCGIKVFRFQVLYATARVQMKRLLQPNGVFIAYYNRKPIPDTVEASVMSFFFLFIMLFALIAIGLGMLGLDFITATSGAATAIANVGPGLGPVIGPAGNFATLPDAAKWLLSLAMLLGRLEIFTVLVLFAPGFWRQ</sequence>
<gene>
    <name evidence="13" type="ORF">KAJ83_18020</name>
</gene>
<evidence type="ECO:0000256" key="1">
    <source>
        <dbReference type="ARBA" id="ARBA00004651"/>
    </source>
</evidence>
<feature type="binding site" evidence="11">
    <location>
        <position position="207"/>
    </location>
    <ligand>
        <name>K(+)</name>
        <dbReference type="ChEBI" id="CHEBI:29103"/>
    </ligand>
</feature>
<dbReference type="PANTHER" id="PTHR32024">
    <property type="entry name" value="TRK SYSTEM POTASSIUM UPTAKE PROTEIN TRKG-RELATED"/>
    <property type="match status" value="1"/>
</dbReference>
<name>A0A8J7SBE7_9PROT</name>
<feature type="transmembrane region" description="Helical" evidence="12">
    <location>
        <begin position="222"/>
        <end position="241"/>
    </location>
</feature>
<evidence type="ECO:0000256" key="12">
    <source>
        <dbReference type="SAM" id="Phobius"/>
    </source>
</evidence>
<dbReference type="PIRSF" id="PIRSF006247">
    <property type="entry name" value="TrkH"/>
    <property type="match status" value="1"/>
</dbReference>
<evidence type="ECO:0000256" key="7">
    <source>
        <dbReference type="ARBA" id="ARBA00022989"/>
    </source>
</evidence>
<keyword evidence="4 10" id="KW-0633">Potassium transport</keyword>
<feature type="transmembrane region" description="Helical" evidence="12">
    <location>
        <begin position="121"/>
        <end position="143"/>
    </location>
</feature>
<evidence type="ECO:0000313" key="13">
    <source>
        <dbReference type="EMBL" id="MBP5858922.1"/>
    </source>
</evidence>
<accession>A0A8J7SBE7</accession>
<dbReference type="EMBL" id="JAGMWN010000013">
    <property type="protein sequence ID" value="MBP5858922.1"/>
    <property type="molecule type" value="Genomic_DNA"/>
</dbReference>
<keyword evidence="9 10" id="KW-0472">Membrane</keyword>
<keyword evidence="6 10" id="KW-0630">Potassium</keyword>
<comment type="caution">
    <text evidence="13">The sequence shown here is derived from an EMBL/GenBank/DDBJ whole genome shotgun (WGS) entry which is preliminary data.</text>
</comment>
<feature type="transmembrane region" description="Helical" evidence="12">
    <location>
        <begin position="261"/>
        <end position="279"/>
    </location>
</feature>
<evidence type="ECO:0000256" key="4">
    <source>
        <dbReference type="ARBA" id="ARBA00022538"/>
    </source>
</evidence>
<dbReference type="Proteomes" id="UP000672602">
    <property type="component" value="Unassembled WGS sequence"/>
</dbReference>
<dbReference type="GO" id="GO:0015379">
    <property type="term" value="F:potassium:chloride symporter activity"/>
    <property type="evidence" value="ECO:0007669"/>
    <property type="project" value="InterPro"/>
</dbReference>
<comment type="similarity">
    <text evidence="10">Belongs to the TrkH potassium transport family.</text>
</comment>
<dbReference type="Pfam" id="PF02386">
    <property type="entry name" value="TrkH"/>
    <property type="match status" value="1"/>
</dbReference>
<dbReference type="GO" id="GO:0046872">
    <property type="term" value="F:metal ion binding"/>
    <property type="evidence" value="ECO:0007669"/>
    <property type="project" value="UniProtKB-KW"/>
</dbReference>
<keyword evidence="11" id="KW-0479">Metal-binding</keyword>
<comment type="function">
    <text evidence="10">Low-affinity potassium transport system. Interacts with Trk system potassium uptake protein TrkA.</text>
</comment>
<keyword evidence="14" id="KW-1185">Reference proteome</keyword>
<keyword evidence="10" id="KW-0997">Cell inner membrane</keyword>
<dbReference type="InterPro" id="IPR004772">
    <property type="entry name" value="TrkH"/>
</dbReference>
<feature type="transmembrane region" description="Helical" evidence="12">
    <location>
        <begin position="27"/>
        <end position="46"/>
    </location>
</feature>
<feature type="binding site" evidence="11">
    <location>
        <position position="99"/>
    </location>
    <ligand>
        <name>K(+)</name>
        <dbReference type="ChEBI" id="CHEBI:29103"/>
    </ligand>
</feature>
<evidence type="ECO:0000256" key="9">
    <source>
        <dbReference type="ARBA" id="ARBA00023136"/>
    </source>
</evidence>
<keyword evidence="5 12" id="KW-0812">Transmembrane</keyword>
<dbReference type="PANTHER" id="PTHR32024:SF3">
    <property type="entry name" value="TRK SYSTEM POTASSIUM UPTAKE PROTEIN"/>
    <property type="match status" value="1"/>
</dbReference>
<feature type="transmembrane region" description="Helical" evidence="12">
    <location>
        <begin position="58"/>
        <end position="79"/>
    </location>
</feature>
<keyword evidence="3 10" id="KW-1003">Cell membrane</keyword>
<feature type="binding site" evidence="11">
    <location>
        <position position="303"/>
    </location>
    <ligand>
        <name>K(+)</name>
        <dbReference type="ChEBI" id="CHEBI:29103"/>
    </ligand>
</feature>
<evidence type="ECO:0000256" key="6">
    <source>
        <dbReference type="ARBA" id="ARBA00022958"/>
    </source>
</evidence>
<protein>
    <recommendedName>
        <fullName evidence="10">Trk system potassium uptake protein</fullName>
    </recommendedName>
</protein>
<evidence type="ECO:0000256" key="11">
    <source>
        <dbReference type="PIRSR" id="PIRSR006247-1"/>
    </source>
</evidence>
<reference evidence="13" key="1">
    <citation type="submission" date="2021-04" db="EMBL/GenBank/DDBJ databases">
        <authorList>
            <person name="Zhang D.-C."/>
        </authorList>
    </citation>
    <scope>NUCLEOTIDE SEQUENCE</scope>
    <source>
        <strain evidence="13">CGMCC 1.15697</strain>
    </source>
</reference>
<dbReference type="GO" id="GO:0005886">
    <property type="term" value="C:plasma membrane"/>
    <property type="evidence" value="ECO:0007669"/>
    <property type="project" value="UniProtKB-SubCell"/>
</dbReference>
<feature type="binding site" evidence="11">
    <location>
        <position position="420"/>
    </location>
    <ligand>
        <name>K(+)</name>
        <dbReference type="ChEBI" id="CHEBI:29103"/>
    </ligand>
</feature>
<feature type="transmembrane region" description="Helical" evidence="12">
    <location>
        <begin position="379"/>
        <end position="402"/>
    </location>
</feature>
<feature type="transmembrane region" description="Helical" evidence="12">
    <location>
        <begin position="164"/>
        <end position="186"/>
    </location>
</feature>
<comment type="subcellular location">
    <subcellularLocation>
        <location evidence="10">Cell inner membrane</location>
        <topology evidence="10">Multi-pass membrane protein</topology>
    </subcellularLocation>
    <subcellularLocation>
        <location evidence="1">Cell membrane</location>
        <topology evidence="1">Multi-pass membrane protein</topology>
    </subcellularLocation>
</comment>
<keyword evidence="7 12" id="KW-1133">Transmembrane helix</keyword>
<feature type="transmembrane region" description="Helical" evidence="12">
    <location>
        <begin position="320"/>
        <end position="341"/>
    </location>
</feature>
<feature type="transmembrane region" description="Helical" evidence="12">
    <location>
        <begin position="443"/>
        <end position="468"/>
    </location>
</feature>
<evidence type="ECO:0000256" key="5">
    <source>
        <dbReference type="ARBA" id="ARBA00022692"/>
    </source>
</evidence>
<evidence type="ECO:0000313" key="14">
    <source>
        <dbReference type="Proteomes" id="UP000672602"/>
    </source>
</evidence>
<organism evidence="13 14">
    <name type="scientific">Marivibrio halodurans</name>
    <dbReference type="NCBI Taxonomy" id="2039722"/>
    <lineage>
        <taxon>Bacteria</taxon>
        <taxon>Pseudomonadati</taxon>
        <taxon>Pseudomonadota</taxon>
        <taxon>Alphaproteobacteria</taxon>
        <taxon>Rhodospirillales</taxon>
        <taxon>Rhodospirillaceae</taxon>
        <taxon>Marivibrio</taxon>
    </lineage>
</organism>
<proteinExistence type="inferred from homology"/>
<feature type="binding site" evidence="11">
    <location>
        <position position="419"/>
    </location>
    <ligand>
        <name>K(+)</name>
        <dbReference type="ChEBI" id="CHEBI:29103"/>
    </ligand>
</feature>
<dbReference type="AlphaFoldDB" id="A0A8J7SBE7"/>
<keyword evidence="2 10" id="KW-0813">Transport</keyword>
<evidence type="ECO:0000256" key="3">
    <source>
        <dbReference type="ARBA" id="ARBA00022475"/>
    </source>
</evidence>
<feature type="binding site" evidence="11">
    <location>
        <position position="100"/>
    </location>
    <ligand>
        <name>K(+)</name>
        <dbReference type="ChEBI" id="CHEBI:29103"/>
    </ligand>
</feature>
<keyword evidence="8 10" id="KW-0406">Ion transport</keyword>
<evidence type="ECO:0000256" key="8">
    <source>
        <dbReference type="ARBA" id="ARBA00023065"/>
    </source>
</evidence>
<dbReference type="InterPro" id="IPR003445">
    <property type="entry name" value="Cat_transpt"/>
</dbReference>